<accession>A0A2U3PE86</accession>
<gene>
    <name evidence="7" type="ORF">MNAB215_4306</name>
</gene>
<dbReference type="AlphaFoldDB" id="A0A2U3PE86"/>
<evidence type="ECO:0000259" key="6">
    <source>
        <dbReference type="Pfam" id="PF02656"/>
    </source>
</evidence>
<feature type="domain" description="DUF202" evidence="6">
    <location>
        <begin position="10"/>
        <end position="69"/>
    </location>
</feature>
<reference evidence="7 8" key="1">
    <citation type="submission" date="2017-01" db="EMBL/GenBank/DDBJ databases">
        <authorList>
            <consortium name="Urmite Genomes"/>
        </authorList>
    </citation>
    <scope>NUCLEOTIDE SEQUENCE [LARGE SCALE GENOMIC DNA]</scope>
    <source>
        <strain evidence="7 8">AB215</strain>
    </source>
</reference>
<dbReference type="InterPro" id="IPR003807">
    <property type="entry name" value="DUF202"/>
</dbReference>
<feature type="non-terminal residue" evidence="7">
    <location>
        <position position="1"/>
    </location>
</feature>
<dbReference type="Pfam" id="PF02656">
    <property type="entry name" value="DUF202"/>
    <property type="match status" value="1"/>
</dbReference>
<dbReference type="STRING" id="1841861.GCA_900157365_02626"/>
<evidence type="ECO:0000256" key="2">
    <source>
        <dbReference type="ARBA" id="ARBA00022692"/>
    </source>
</evidence>
<evidence type="ECO:0000256" key="1">
    <source>
        <dbReference type="ARBA" id="ARBA00004127"/>
    </source>
</evidence>
<keyword evidence="8" id="KW-1185">Reference proteome</keyword>
<feature type="transmembrane region" description="Helical" evidence="5">
    <location>
        <begin position="47"/>
        <end position="65"/>
    </location>
</feature>
<keyword evidence="4 5" id="KW-0472">Membrane</keyword>
<protein>
    <submittedName>
        <fullName evidence="7">Transmembrane protein</fullName>
    </submittedName>
</protein>
<dbReference type="EMBL" id="FUEZ01000004">
    <property type="protein sequence ID" value="SPM42088.1"/>
    <property type="molecule type" value="Genomic_DNA"/>
</dbReference>
<name>A0A2U3PE86_9MYCO</name>
<proteinExistence type="predicted"/>
<evidence type="ECO:0000313" key="7">
    <source>
        <dbReference type="EMBL" id="SPM42088.1"/>
    </source>
</evidence>
<organism evidence="7 8">
    <name type="scientific">Mycobacterium numidiamassiliense</name>
    <dbReference type="NCBI Taxonomy" id="1841861"/>
    <lineage>
        <taxon>Bacteria</taxon>
        <taxon>Bacillati</taxon>
        <taxon>Actinomycetota</taxon>
        <taxon>Actinomycetes</taxon>
        <taxon>Mycobacteriales</taxon>
        <taxon>Mycobacteriaceae</taxon>
        <taxon>Mycobacterium</taxon>
    </lineage>
</organism>
<dbReference type="GO" id="GO:0012505">
    <property type="term" value="C:endomembrane system"/>
    <property type="evidence" value="ECO:0007669"/>
    <property type="project" value="UniProtKB-SubCell"/>
</dbReference>
<sequence length="107" mass="11724">LTRPGAANSLPAERTILAWTRTSFAFLVNGVLLSIKNLHGHERPTTLMAAGIAVTAAVCCYVIALRRQRVLQLRPLPARITPRRQVYLVGIATMVLITVTTIAQQIH</sequence>
<evidence type="ECO:0000256" key="5">
    <source>
        <dbReference type="SAM" id="Phobius"/>
    </source>
</evidence>
<dbReference type="Proteomes" id="UP000240424">
    <property type="component" value="Unassembled WGS sequence"/>
</dbReference>
<feature type="transmembrane region" description="Helical" evidence="5">
    <location>
        <begin position="86"/>
        <end position="106"/>
    </location>
</feature>
<keyword evidence="3 5" id="KW-1133">Transmembrane helix</keyword>
<evidence type="ECO:0000313" key="8">
    <source>
        <dbReference type="Proteomes" id="UP000240424"/>
    </source>
</evidence>
<evidence type="ECO:0000256" key="3">
    <source>
        <dbReference type="ARBA" id="ARBA00022989"/>
    </source>
</evidence>
<evidence type="ECO:0000256" key="4">
    <source>
        <dbReference type="ARBA" id="ARBA00023136"/>
    </source>
</evidence>
<comment type="subcellular location">
    <subcellularLocation>
        <location evidence="1">Endomembrane system</location>
        <topology evidence="1">Multi-pass membrane protein</topology>
    </subcellularLocation>
</comment>
<keyword evidence="2 5" id="KW-0812">Transmembrane</keyword>